<proteinExistence type="predicted"/>
<feature type="compositionally biased region" description="Acidic residues" evidence="1">
    <location>
        <begin position="1"/>
        <end position="11"/>
    </location>
</feature>
<accession>A0A4U0WX59</accession>
<name>A0A4U0WX59_9PEZI</name>
<evidence type="ECO:0000313" key="2">
    <source>
        <dbReference type="EMBL" id="TKA68354.1"/>
    </source>
</evidence>
<organism evidence="2 3">
    <name type="scientific">Cryomyces minteri</name>
    <dbReference type="NCBI Taxonomy" id="331657"/>
    <lineage>
        <taxon>Eukaryota</taxon>
        <taxon>Fungi</taxon>
        <taxon>Dikarya</taxon>
        <taxon>Ascomycota</taxon>
        <taxon>Pezizomycotina</taxon>
        <taxon>Dothideomycetes</taxon>
        <taxon>Dothideomycetes incertae sedis</taxon>
        <taxon>Cryomyces</taxon>
    </lineage>
</organism>
<reference evidence="2 3" key="1">
    <citation type="submission" date="2017-03" db="EMBL/GenBank/DDBJ databases">
        <title>Genomes of endolithic fungi from Antarctica.</title>
        <authorList>
            <person name="Coleine C."/>
            <person name="Masonjones S."/>
            <person name="Stajich J.E."/>
        </authorList>
    </citation>
    <scope>NUCLEOTIDE SEQUENCE [LARGE SCALE GENOMIC DNA]</scope>
    <source>
        <strain evidence="2 3">CCFEE 5187</strain>
    </source>
</reference>
<keyword evidence="3" id="KW-1185">Reference proteome</keyword>
<evidence type="ECO:0000313" key="3">
    <source>
        <dbReference type="Proteomes" id="UP000308768"/>
    </source>
</evidence>
<sequence>MGYMSLEEDDWDNRFISREEDEWGNGECDGSYSPSEEEEEEEEEMEWTTQSAYGTGRSAVYCGTRSKFNDWSSGLEAFNIAKIPGTS</sequence>
<dbReference type="Proteomes" id="UP000308768">
    <property type="component" value="Unassembled WGS sequence"/>
</dbReference>
<dbReference type="AlphaFoldDB" id="A0A4U0WX59"/>
<protein>
    <submittedName>
        <fullName evidence="2">Uncharacterized protein</fullName>
    </submittedName>
</protein>
<evidence type="ECO:0000256" key="1">
    <source>
        <dbReference type="SAM" id="MobiDB-lite"/>
    </source>
</evidence>
<dbReference type="EMBL" id="NAJN01000825">
    <property type="protein sequence ID" value="TKA68354.1"/>
    <property type="molecule type" value="Genomic_DNA"/>
</dbReference>
<gene>
    <name evidence="2" type="ORF">B0A49_06601</name>
</gene>
<comment type="caution">
    <text evidence="2">The sequence shown here is derived from an EMBL/GenBank/DDBJ whole genome shotgun (WGS) entry which is preliminary data.</text>
</comment>
<feature type="region of interest" description="Disordered" evidence="1">
    <location>
        <begin position="1"/>
        <end position="42"/>
    </location>
</feature>